<evidence type="ECO:0000256" key="1">
    <source>
        <dbReference type="ARBA" id="ARBA00001231"/>
    </source>
</evidence>
<evidence type="ECO:0000259" key="9">
    <source>
        <dbReference type="Pfam" id="PF00933"/>
    </source>
</evidence>
<evidence type="ECO:0000256" key="6">
    <source>
        <dbReference type="SAM" id="MobiDB-lite"/>
    </source>
</evidence>
<feature type="domain" description="Glycoside hydrolase family 3 N-terminal" evidence="9">
    <location>
        <begin position="52"/>
        <end position="368"/>
    </location>
</feature>
<feature type="signal peptide" evidence="7">
    <location>
        <begin position="1"/>
        <end position="21"/>
    </location>
</feature>
<keyword evidence="11" id="KW-1185">Reference proteome</keyword>
<dbReference type="Gene3D" id="3.20.20.300">
    <property type="entry name" value="Glycoside hydrolase, family 3, N-terminal domain"/>
    <property type="match status" value="1"/>
</dbReference>
<dbReference type="InterPro" id="IPR050226">
    <property type="entry name" value="NagZ_Beta-hexosaminidase"/>
</dbReference>
<feature type="domain" description="Beta-lactamase-related" evidence="8">
    <location>
        <begin position="600"/>
        <end position="963"/>
    </location>
</feature>
<feature type="compositionally biased region" description="Basic and acidic residues" evidence="6">
    <location>
        <begin position="900"/>
        <end position="917"/>
    </location>
</feature>
<proteinExistence type="inferred from homology"/>
<dbReference type="SUPFAM" id="SSF51445">
    <property type="entry name" value="(Trans)glycosidases"/>
    <property type="match status" value="1"/>
</dbReference>
<evidence type="ECO:0000256" key="2">
    <source>
        <dbReference type="ARBA" id="ARBA00005336"/>
    </source>
</evidence>
<feature type="region of interest" description="Disordered" evidence="6">
    <location>
        <begin position="900"/>
        <end position="926"/>
    </location>
</feature>
<dbReference type="GO" id="GO:0009254">
    <property type="term" value="P:peptidoglycan turnover"/>
    <property type="evidence" value="ECO:0007669"/>
    <property type="project" value="TreeGrafter"/>
</dbReference>
<dbReference type="SUPFAM" id="SSF52279">
    <property type="entry name" value="Beta-D-glucan exohydrolase, C-terminal domain"/>
    <property type="match status" value="1"/>
</dbReference>
<evidence type="ECO:0000256" key="5">
    <source>
        <dbReference type="ARBA" id="ARBA00023295"/>
    </source>
</evidence>
<dbReference type="PANTHER" id="PTHR30480:SF13">
    <property type="entry name" value="BETA-HEXOSAMINIDASE"/>
    <property type="match status" value="1"/>
</dbReference>
<dbReference type="PANTHER" id="PTHR30480">
    <property type="entry name" value="BETA-HEXOSAMINIDASE-RELATED"/>
    <property type="match status" value="1"/>
</dbReference>
<comment type="catalytic activity">
    <reaction evidence="1">
        <text>Hydrolysis of terminal non-reducing N-acetyl-D-hexosamine residues in N-acetyl-beta-D-hexosaminides.</text>
        <dbReference type="EC" id="3.2.1.52"/>
    </reaction>
</comment>
<dbReference type="Gene3D" id="3.40.50.1700">
    <property type="entry name" value="Glycoside hydrolase family 3 C-terminal domain"/>
    <property type="match status" value="1"/>
</dbReference>
<evidence type="ECO:0000259" key="8">
    <source>
        <dbReference type="Pfam" id="PF00144"/>
    </source>
</evidence>
<dbReference type="PROSITE" id="PS00775">
    <property type="entry name" value="GLYCOSYL_HYDROL_F3"/>
    <property type="match status" value="1"/>
</dbReference>
<evidence type="ECO:0000256" key="4">
    <source>
        <dbReference type="ARBA" id="ARBA00022801"/>
    </source>
</evidence>
<dbReference type="GO" id="GO:0004563">
    <property type="term" value="F:beta-N-acetylhexosaminidase activity"/>
    <property type="evidence" value="ECO:0007669"/>
    <property type="project" value="UniProtKB-EC"/>
</dbReference>
<keyword evidence="4 10" id="KW-0378">Hydrolase</keyword>
<dbReference type="InterPro" id="IPR017853">
    <property type="entry name" value="GH"/>
</dbReference>
<dbReference type="Pfam" id="PF00144">
    <property type="entry name" value="Beta-lactamase"/>
    <property type="match status" value="1"/>
</dbReference>
<dbReference type="InterPro" id="IPR012338">
    <property type="entry name" value="Beta-lactam/transpept-like"/>
</dbReference>
<dbReference type="Pfam" id="PF00933">
    <property type="entry name" value="Glyco_hydro_3"/>
    <property type="match status" value="1"/>
</dbReference>
<comment type="caution">
    <text evidence="10">The sequence shown here is derived from an EMBL/GenBank/DDBJ whole genome shotgun (WGS) entry which is preliminary data.</text>
</comment>
<reference evidence="10 11" key="1">
    <citation type="submission" date="2021-05" db="EMBL/GenBank/DDBJ databases">
        <authorList>
            <person name="Zhang Z.D."/>
            <person name="Osman G."/>
        </authorList>
    </citation>
    <scope>NUCLEOTIDE SEQUENCE [LARGE SCALE GENOMIC DNA]</scope>
    <source>
        <strain evidence="10 11">KCTC 32217</strain>
    </source>
</reference>
<name>A0AAP2CE13_9BACT</name>
<protein>
    <recommendedName>
        <fullName evidence="3">beta-N-acetylhexosaminidase</fullName>
        <ecNumber evidence="3">3.2.1.52</ecNumber>
    </recommendedName>
</protein>
<evidence type="ECO:0000256" key="3">
    <source>
        <dbReference type="ARBA" id="ARBA00012663"/>
    </source>
</evidence>
<dbReference type="GO" id="GO:0005975">
    <property type="term" value="P:carbohydrate metabolic process"/>
    <property type="evidence" value="ECO:0007669"/>
    <property type="project" value="InterPro"/>
</dbReference>
<evidence type="ECO:0000313" key="11">
    <source>
        <dbReference type="Proteomes" id="UP001319104"/>
    </source>
</evidence>
<feature type="chain" id="PRO_5042883914" description="beta-N-acetylhexosaminidase" evidence="7">
    <location>
        <begin position="22"/>
        <end position="998"/>
    </location>
</feature>
<dbReference type="EC" id="3.2.1.52" evidence="3"/>
<keyword evidence="7" id="KW-0732">Signal</keyword>
<comment type="similarity">
    <text evidence="2">Belongs to the glycosyl hydrolase 3 family.</text>
</comment>
<dbReference type="Gene3D" id="3.40.710.10">
    <property type="entry name" value="DD-peptidase/beta-lactamase superfamily"/>
    <property type="match status" value="1"/>
</dbReference>
<dbReference type="InterPro" id="IPR001764">
    <property type="entry name" value="Glyco_hydro_3_N"/>
</dbReference>
<evidence type="ECO:0000313" key="10">
    <source>
        <dbReference type="EMBL" id="MBS9522438.1"/>
    </source>
</evidence>
<dbReference type="EMBL" id="JAHCMY010000001">
    <property type="protein sequence ID" value="MBS9522438.1"/>
    <property type="molecule type" value="Genomic_DNA"/>
</dbReference>
<gene>
    <name evidence="10" type="ORF">KI659_00265</name>
</gene>
<evidence type="ECO:0000256" key="7">
    <source>
        <dbReference type="SAM" id="SignalP"/>
    </source>
</evidence>
<dbReference type="AlphaFoldDB" id="A0AAP2CE13"/>
<dbReference type="Proteomes" id="UP001319104">
    <property type="component" value="Unassembled WGS sequence"/>
</dbReference>
<keyword evidence="5" id="KW-0326">Glycosidase</keyword>
<accession>A0AAP2CE13</accession>
<dbReference type="RefSeq" id="WP_213943341.1">
    <property type="nucleotide sequence ID" value="NZ_JAHBGI010000004.1"/>
</dbReference>
<dbReference type="InterPro" id="IPR019800">
    <property type="entry name" value="Glyco_hydro_3_AS"/>
</dbReference>
<dbReference type="SUPFAM" id="SSF56601">
    <property type="entry name" value="beta-lactamase/transpeptidase-like"/>
    <property type="match status" value="1"/>
</dbReference>
<sequence>MQRKVWQALMAVMLTTSWLLAGGKGPNDRDPLATKDSHLQDQWVDSVFHSMTFEERLGQLFMVAAYSNKDEKHKQEIAKLIQEQHLGGLIFFQGGPVRQAHLTNYYQSISKTPLYLAMDAEWGISMRLDSMMQYPKQMTLGAIQDDRLVYNMGKEIARQFKELGMHINFAPVVDVNSNPQNPVIGYRAFGEQKELVTQKSLAYMKGMQDHGIMANAKHFPGHGDTESDSHYTLPVIKHGEQRIRDIDLYPYQALIDQDLMSVMVAHLHVPSLDSEPNRATTLSKKVVTDMLKNEMNFNGLIFTDALNMKGVSSFHKPGEVDLLALLAGNDILLYSQDVAKAKQLILEAVKDGKITQEEIDGRIRKVLRAKYWSGLHQQKPIDTNRLVERINTNHTKGVIEELYASSISVIANQNNFLPLKNIDMLNMASITIGGGQGKEFKKQLSKYGKFKHFDLSKSPSSMDYNNLEANLQDYNTVVVGITGMTNNPKRNFGLNESDIHFIKKLSAKHNVIAVMFGNSYGAKQLEGLSHVVMAYEENEFTEKLVPQVIFGARAAEGRLPVTASKKFPFGSGMDTKKLSRLAYSTPETQGVDSRSLLEIDRKMNEAIQKKATPGGVVLVAKNGHVIFEKAYGHLDYQKSRPVTTETVYDLASITKVMSTTSAVMFLQSQQLLDMDASISQYLPDLRDTNKGKLKIRDIMTHEAGLKPYIPFHSKTLEGGKWKNEFYSAHEMEGYNIQLGTNMYAINSLRDSLWKWSLEADLKTLPKGQNKFDYTYSDIGMYIMQRVTERLLNQPLNDFMEHNFYEPLGLYTLTYLPHRKLDLDMIAPTEEDRSFRKNLVRGFVHDQGAAMYGGVAGHAGLFGTANDLAVMMQMLLQGGKYGDVHLLDEKTVHEFTRRQSEQSRRGWGWDKPEVEKGKNGSTGKLAPKSTFGHTGFTGTAVWADPDNQLIYVFLSNRVYPDASNNTLLKEGYRTEIHDIIYKSLRYESLNNYAQANKNN</sequence>
<dbReference type="InterPro" id="IPR036881">
    <property type="entry name" value="Glyco_hydro_3_C_sf"/>
</dbReference>
<dbReference type="InterPro" id="IPR001466">
    <property type="entry name" value="Beta-lactam-related"/>
</dbReference>
<organism evidence="10 11">
    <name type="scientific">Litoribacter ruber</name>
    <dbReference type="NCBI Taxonomy" id="702568"/>
    <lineage>
        <taxon>Bacteria</taxon>
        <taxon>Pseudomonadati</taxon>
        <taxon>Bacteroidota</taxon>
        <taxon>Cytophagia</taxon>
        <taxon>Cytophagales</taxon>
        <taxon>Cyclobacteriaceae</taxon>
        <taxon>Litoribacter</taxon>
    </lineage>
</organism>
<dbReference type="InterPro" id="IPR036962">
    <property type="entry name" value="Glyco_hydro_3_N_sf"/>
</dbReference>